<dbReference type="SMART" id="SM00671">
    <property type="entry name" value="SEL1"/>
    <property type="match status" value="2"/>
</dbReference>
<dbReference type="PANTHER" id="PTHR11102:SF147">
    <property type="entry name" value="SEL1L ADAPTOR SUBUNIT OF ERAD E3 UBIQUITIN LIGASE"/>
    <property type="match status" value="1"/>
</dbReference>
<feature type="non-terminal residue" evidence="2">
    <location>
        <position position="1"/>
    </location>
</feature>
<dbReference type="InterPro" id="IPR050767">
    <property type="entry name" value="Sel1_AlgK"/>
</dbReference>
<gene>
    <name evidence="2" type="ORF">SARC_05314</name>
</gene>
<reference evidence="2 3" key="1">
    <citation type="submission" date="2011-02" db="EMBL/GenBank/DDBJ databases">
        <title>The Genome Sequence of Sphaeroforma arctica JP610.</title>
        <authorList>
            <consortium name="The Broad Institute Genome Sequencing Platform"/>
            <person name="Russ C."/>
            <person name="Cuomo C."/>
            <person name="Young S.K."/>
            <person name="Zeng Q."/>
            <person name="Gargeya S."/>
            <person name="Alvarado L."/>
            <person name="Berlin A."/>
            <person name="Chapman S.B."/>
            <person name="Chen Z."/>
            <person name="Freedman E."/>
            <person name="Gellesch M."/>
            <person name="Goldberg J."/>
            <person name="Griggs A."/>
            <person name="Gujja S."/>
            <person name="Heilman E."/>
            <person name="Heiman D."/>
            <person name="Howarth C."/>
            <person name="Mehta T."/>
            <person name="Neiman D."/>
            <person name="Pearson M."/>
            <person name="Roberts A."/>
            <person name="Saif S."/>
            <person name="Shea T."/>
            <person name="Shenoy N."/>
            <person name="Sisk P."/>
            <person name="Stolte C."/>
            <person name="Sykes S."/>
            <person name="White J."/>
            <person name="Yandava C."/>
            <person name="Burger G."/>
            <person name="Gray M.W."/>
            <person name="Holland P.W.H."/>
            <person name="King N."/>
            <person name="Lang F.B.F."/>
            <person name="Roger A.J."/>
            <person name="Ruiz-Trillo I."/>
            <person name="Haas B."/>
            <person name="Nusbaum C."/>
            <person name="Birren B."/>
        </authorList>
    </citation>
    <scope>NUCLEOTIDE SEQUENCE [LARGE SCALE GENOMIC DNA]</scope>
    <source>
        <strain evidence="2 3">JP610</strain>
    </source>
</reference>
<dbReference type="STRING" id="667725.A0A0L0FZU6"/>
<evidence type="ECO:0000256" key="1">
    <source>
        <dbReference type="ARBA" id="ARBA00038101"/>
    </source>
</evidence>
<dbReference type="RefSeq" id="XP_014156289.1">
    <property type="nucleotide sequence ID" value="XM_014300814.1"/>
</dbReference>
<sequence>SVVLLKRAVNLGNTEALVDLTNIYLLGRGSVPIDFDTARDLALKLIDKEHGYGHSVIAMLYSYGLGVAEDQTKAMLHYSMAAILNDPHGTMAMAYRAKMEVMISRSCSHAHQLYKALASNESIYLPTLYDGESVVLNCVLHCIVAVVLGCMQVSSVKCHLHLAGDSSQPIYRLLGRGVAFDETSVHNAYNEH</sequence>
<evidence type="ECO:0000313" key="2">
    <source>
        <dbReference type="EMBL" id="KNC82387.1"/>
    </source>
</evidence>
<dbReference type="SUPFAM" id="SSF81901">
    <property type="entry name" value="HCP-like"/>
    <property type="match status" value="1"/>
</dbReference>
<proteinExistence type="inferred from homology"/>
<dbReference type="InterPro" id="IPR006597">
    <property type="entry name" value="Sel1-like"/>
</dbReference>
<name>A0A0L0FZU6_9EUKA</name>
<dbReference type="EMBL" id="KQ241931">
    <property type="protein sequence ID" value="KNC82387.1"/>
    <property type="molecule type" value="Genomic_DNA"/>
</dbReference>
<protein>
    <submittedName>
        <fullName evidence="2">Uncharacterized protein</fullName>
    </submittedName>
</protein>
<accession>A0A0L0FZU6</accession>
<organism evidence="2 3">
    <name type="scientific">Sphaeroforma arctica JP610</name>
    <dbReference type="NCBI Taxonomy" id="667725"/>
    <lineage>
        <taxon>Eukaryota</taxon>
        <taxon>Ichthyosporea</taxon>
        <taxon>Ichthyophonida</taxon>
        <taxon>Sphaeroforma</taxon>
    </lineage>
</organism>
<dbReference type="GO" id="GO:0036503">
    <property type="term" value="P:ERAD pathway"/>
    <property type="evidence" value="ECO:0007669"/>
    <property type="project" value="TreeGrafter"/>
</dbReference>
<dbReference type="Gene3D" id="1.25.40.10">
    <property type="entry name" value="Tetratricopeptide repeat domain"/>
    <property type="match status" value="1"/>
</dbReference>
<keyword evidence="3" id="KW-1185">Reference proteome</keyword>
<dbReference type="GeneID" id="25905818"/>
<dbReference type="GO" id="GO:0005789">
    <property type="term" value="C:endoplasmic reticulum membrane"/>
    <property type="evidence" value="ECO:0007669"/>
    <property type="project" value="TreeGrafter"/>
</dbReference>
<evidence type="ECO:0000313" key="3">
    <source>
        <dbReference type="Proteomes" id="UP000054560"/>
    </source>
</evidence>
<dbReference type="InterPro" id="IPR011990">
    <property type="entry name" value="TPR-like_helical_dom_sf"/>
</dbReference>
<dbReference type="OrthoDB" id="2384430at2759"/>
<dbReference type="Proteomes" id="UP000054560">
    <property type="component" value="Unassembled WGS sequence"/>
</dbReference>
<dbReference type="AlphaFoldDB" id="A0A0L0FZU6"/>
<comment type="similarity">
    <text evidence="1">Belongs to the sel-1 family.</text>
</comment>
<dbReference type="PANTHER" id="PTHR11102">
    <property type="entry name" value="SEL-1-LIKE PROTEIN"/>
    <property type="match status" value="1"/>
</dbReference>